<accession>A0A6C0HAY2</accession>
<dbReference type="EMBL" id="MN739921">
    <property type="protein sequence ID" value="QHT77772.1"/>
    <property type="molecule type" value="Genomic_DNA"/>
</dbReference>
<protein>
    <submittedName>
        <fullName evidence="1">Uncharacterized protein</fullName>
    </submittedName>
</protein>
<organism evidence="1">
    <name type="scientific">viral metagenome</name>
    <dbReference type="NCBI Taxonomy" id="1070528"/>
    <lineage>
        <taxon>unclassified sequences</taxon>
        <taxon>metagenomes</taxon>
        <taxon>organismal metagenomes</taxon>
    </lineage>
</organism>
<dbReference type="AlphaFoldDB" id="A0A6C0HAY2"/>
<name>A0A6C0HAY2_9ZZZZ</name>
<sequence>MRLLNFEKKIKKPFLLGHALNSKKIRQKLLA</sequence>
<evidence type="ECO:0000313" key="1">
    <source>
        <dbReference type="EMBL" id="QHT77772.1"/>
    </source>
</evidence>
<proteinExistence type="predicted"/>
<reference evidence="1" key="1">
    <citation type="journal article" date="2020" name="Nature">
        <title>Giant virus diversity and host interactions through global metagenomics.</title>
        <authorList>
            <person name="Schulz F."/>
            <person name="Roux S."/>
            <person name="Paez-Espino D."/>
            <person name="Jungbluth S."/>
            <person name="Walsh D.A."/>
            <person name="Denef V.J."/>
            <person name="McMahon K.D."/>
            <person name="Konstantinidis K.T."/>
            <person name="Eloe-Fadrosh E.A."/>
            <person name="Kyrpides N.C."/>
            <person name="Woyke T."/>
        </authorList>
    </citation>
    <scope>NUCLEOTIDE SEQUENCE</scope>
    <source>
        <strain evidence="1">GVMAG-M-3300023179-90</strain>
    </source>
</reference>